<comment type="caution">
    <text evidence="2">The sequence shown here is derived from an EMBL/GenBank/DDBJ whole genome shotgun (WGS) entry which is preliminary data.</text>
</comment>
<dbReference type="InterPro" id="IPR051703">
    <property type="entry name" value="NF-kappa-B_Signaling_Reg"/>
</dbReference>
<dbReference type="PANTHER" id="PTHR46609:SF8">
    <property type="entry name" value="YQAJ VIRAL RECOMBINASE DOMAIN-CONTAINING PROTEIN"/>
    <property type="match status" value="1"/>
</dbReference>
<protein>
    <submittedName>
        <fullName evidence="2">YqaJ domain-containing protein</fullName>
    </submittedName>
</protein>
<dbReference type="Gene3D" id="3.90.320.10">
    <property type="match status" value="1"/>
</dbReference>
<dbReference type="InterPro" id="IPR011335">
    <property type="entry name" value="Restrct_endonuc-II-like"/>
</dbReference>
<gene>
    <name evidence="2" type="ORF">FWK35_00010035</name>
</gene>
<evidence type="ECO:0000259" key="1">
    <source>
        <dbReference type="Pfam" id="PF09588"/>
    </source>
</evidence>
<reference evidence="2 3" key="1">
    <citation type="submission" date="2019-08" db="EMBL/GenBank/DDBJ databases">
        <title>Whole genome of Aphis craccivora.</title>
        <authorList>
            <person name="Voronova N.V."/>
            <person name="Shulinski R.S."/>
            <person name="Bandarenka Y.V."/>
            <person name="Zhorov D.G."/>
            <person name="Warner D."/>
        </authorList>
    </citation>
    <scope>NUCLEOTIDE SEQUENCE [LARGE SCALE GENOMIC DNA]</scope>
    <source>
        <strain evidence="2">180601</strain>
        <tissue evidence="2">Whole Body</tissue>
    </source>
</reference>
<feature type="domain" description="YqaJ viral recombinase" evidence="1">
    <location>
        <begin position="47"/>
        <end position="195"/>
    </location>
</feature>
<accession>A0A6G0Z752</accession>
<organism evidence="2 3">
    <name type="scientific">Aphis craccivora</name>
    <name type="common">Cowpea aphid</name>
    <dbReference type="NCBI Taxonomy" id="307492"/>
    <lineage>
        <taxon>Eukaryota</taxon>
        <taxon>Metazoa</taxon>
        <taxon>Ecdysozoa</taxon>
        <taxon>Arthropoda</taxon>
        <taxon>Hexapoda</taxon>
        <taxon>Insecta</taxon>
        <taxon>Pterygota</taxon>
        <taxon>Neoptera</taxon>
        <taxon>Paraneoptera</taxon>
        <taxon>Hemiptera</taxon>
        <taxon>Sternorrhyncha</taxon>
        <taxon>Aphidomorpha</taxon>
        <taxon>Aphidoidea</taxon>
        <taxon>Aphididae</taxon>
        <taxon>Aphidini</taxon>
        <taxon>Aphis</taxon>
        <taxon>Aphis</taxon>
    </lineage>
</organism>
<dbReference type="PANTHER" id="PTHR46609">
    <property type="entry name" value="EXONUCLEASE, PHAGE-TYPE/RECB, C-TERMINAL DOMAIN-CONTAINING PROTEIN"/>
    <property type="match status" value="1"/>
</dbReference>
<sequence>MNLEFNDMPSDEFERRKETFLKNLAVTNEQRAGIERDTVGQLSNDLWTQYKRQRLTASYFGRVCKLRNVNSRRKCVEDILYGTFRGNEATRYGIDMESTAREQIKKRLDKQIDLSGLFIHRTLHYLAASPDGLIDGVDGDSILEITCPPSIKDYTPMEAFERGLLNFMTVDTDGQLVLRTTDKRYYQVQGQLNISEKTYCYFVVWTPRGFIMDKIQRDESFWNKEIEPRVTEFYMNSLLPEMIDSRRDRGLTIRASIVDEAV</sequence>
<evidence type="ECO:0000313" key="2">
    <source>
        <dbReference type="EMBL" id="KAF0766352.1"/>
    </source>
</evidence>
<name>A0A6G0Z752_APHCR</name>
<dbReference type="CDD" id="cd22343">
    <property type="entry name" value="PDDEXK_lambda_exonuclease-like"/>
    <property type="match status" value="1"/>
</dbReference>
<dbReference type="Proteomes" id="UP000478052">
    <property type="component" value="Unassembled WGS sequence"/>
</dbReference>
<dbReference type="AlphaFoldDB" id="A0A6G0Z752"/>
<proteinExistence type="predicted"/>
<dbReference type="EMBL" id="VUJU01001211">
    <property type="protein sequence ID" value="KAF0766352.1"/>
    <property type="molecule type" value="Genomic_DNA"/>
</dbReference>
<feature type="non-terminal residue" evidence="2">
    <location>
        <position position="262"/>
    </location>
</feature>
<dbReference type="GO" id="GO:0006281">
    <property type="term" value="P:DNA repair"/>
    <property type="evidence" value="ECO:0007669"/>
    <property type="project" value="UniProtKB-ARBA"/>
</dbReference>
<dbReference type="InterPro" id="IPR019080">
    <property type="entry name" value="YqaJ_viral_recombinase"/>
</dbReference>
<dbReference type="OrthoDB" id="6605173at2759"/>
<evidence type="ECO:0000313" key="3">
    <source>
        <dbReference type="Proteomes" id="UP000478052"/>
    </source>
</evidence>
<dbReference type="InterPro" id="IPR011604">
    <property type="entry name" value="PDDEXK-like_dom_sf"/>
</dbReference>
<dbReference type="Pfam" id="PF09588">
    <property type="entry name" value="YqaJ"/>
    <property type="match status" value="1"/>
</dbReference>
<keyword evidence="3" id="KW-1185">Reference proteome</keyword>
<dbReference type="SUPFAM" id="SSF52980">
    <property type="entry name" value="Restriction endonuclease-like"/>
    <property type="match status" value="1"/>
</dbReference>